<dbReference type="Proteomes" id="UP000198620">
    <property type="component" value="Unassembled WGS sequence"/>
</dbReference>
<protein>
    <submittedName>
        <fullName evidence="1">Uncharacterized protein</fullName>
    </submittedName>
</protein>
<evidence type="ECO:0000313" key="2">
    <source>
        <dbReference type="Proteomes" id="UP000198620"/>
    </source>
</evidence>
<name>A0A1H7RKK7_9PROT</name>
<organism evidence="1 2">
    <name type="scientific">Nitrosovibrio tenuis</name>
    <dbReference type="NCBI Taxonomy" id="1233"/>
    <lineage>
        <taxon>Bacteria</taxon>
        <taxon>Pseudomonadati</taxon>
        <taxon>Pseudomonadota</taxon>
        <taxon>Betaproteobacteria</taxon>
        <taxon>Nitrosomonadales</taxon>
        <taxon>Nitrosomonadaceae</taxon>
        <taxon>Nitrosovibrio</taxon>
    </lineage>
</organism>
<sequence>MSAVIRVTDGGGDLKTLNKVHAMIERQARLIQTFATKLRLTQQSRYTAAAAAVASSKASGPRPWDEQK</sequence>
<dbReference type="AlphaFoldDB" id="A0A1H7RKK7"/>
<dbReference type="EMBL" id="FOBH01000018">
    <property type="protein sequence ID" value="SEL60786.1"/>
    <property type="molecule type" value="Genomic_DNA"/>
</dbReference>
<proteinExistence type="predicted"/>
<keyword evidence="2" id="KW-1185">Reference proteome</keyword>
<accession>A0A1H7RKK7</accession>
<gene>
    <name evidence="1" type="ORF">SAMN05216387_1182</name>
</gene>
<evidence type="ECO:0000313" key="1">
    <source>
        <dbReference type="EMBL" id="SEL60786.1"/>
    </source>
</evidence>
<dbReference type="RefSeq" id="WP_177171872.1">
    <property type="nucleotide sequence ID" value="NZ_FOBH01000018.1"/>
</dbReference>
<reference evidence="1 2" key="1">
    <citation type="submission" date="2016-10" db="EMBL/GenBank/DDBJ databases">
        <authorList>
            <person name="de Groot N.N."/>
        </authorList>
    </citation>
    <scope>NUCLEOTIDE SEQUENCE [LARGE SCALE GENOMIC DNA]</scope>
    <source>
        <strain evidence="1 2">Nv1</strain>
    </source>
</reference>